<keyword evidence="3 5" id="KW-0807">Transducer</keyword>
<keyword evidence="11" id="KW-1185">Reference proteome</keyword>
<dbReference type="CDD" id="cd19410">
    <property type="entry name" value="HK9-like_sensor"/>
    <property type="match status" value="1"/>
</dbReference>
<feature type="domain" description="T-SNARE coiled-coil homology" evidence="8">
    <location>
        <begin position="458"/>
        <end position="520"/>
    </location>
</feature>
<dbReference type="CDD" id="cd06225">
    <property type="entry name" value="HAMP"/>
    <property type="match status" value="1"/>
</dbReference>
<evidence type="ECO:0000256" key="5">
    <source>
        <dbReference type="PROSITE-ProRule" id="PRU00284"/>
    </source>
</evidence>
<evidence type="ECO:0000256" key="3">
    <source>
        <dbReference type="ARBA" id="ARBA00023224"/>
    </source>
</evidence>
<evidence type="ECO:0000256" key="2">
    <source>
        <dbReference type="ARBA" id="ARBA00022519"/>
    </source>
</evidence>
<keyword evidence="6" id="KW-0472">Membrane</keyword>
<dbReference type="Gene3D" id="1.10.8.500">
    <property type="entry name" value="HAMP domain in histidine kinase"/>
    <property type="match status" value="1"/>
</dbReference>
<dbReference type="KEGG" id="mets:DK389_31795"/>
<dbReference type="SUPFAM" id="SSF58104">
    <property type="entry name" value="Methyl-accepting chemotaxis protein (MCP) signaling domain"/>
    <property type="match status" value="1"/>
</dbReference>
<keyword evidence="6" id="KW-1133">Transmembrane helix</keyword>
<dbReference type="GO" id="GO:0005886">
    <property type="term" value="C:plasma membrane"/>
    <property type="evidence" value="ECO:0007669"/>
    <property type="project" value="UniProtKB-SubCell"/>
</dbReference>
<dbReference type="Proteomes" id="UP000245926">
    <property type="component" value="Chromosome"/>
</dbReference>
<evidence type="ECO:0000313" key="10">
    <source>
        <dbReference type="EMBL" id="AWN44906.1"/>
    </source>
</evidence>
<proteinExistence type="inferred from homology"/>
<dbReference type="GO" id="GO:0007165">
    <property type="term" value="P:signal transduction"/>
    <property type="evidence" value="ECO:0007669"/>
    <property type="project" value="UniProtKB-KW"/>
</dbReference>
<evidence type="ECO:0000259" key="8">
    <source>
        <dbReference type="PROSITE" id="PS50192"/>
    </source>
</evidence>
<feature type="transmembrane region" description="Helical" evidence="6">
    <location>
        <begin position="190"/>
        <end position="212"/>
    </location>
</feature>
<dbReference type="PANTHER" id="PTHR32089">
    <property type="entry name" value="METHYL-ACCEPTING CHEMOTAXIS PROTEIN MCPB"/>
    <property type="match status" value="1"/>
</dbReference>
<evidence type="ECO:0000256" key="4">
    <source>
        <dbReference type="ARBA" id="ARBA00029447"/>
    </source>
</evidence>
<evidence type="ECO:0000256" key="1">
    <source>
        <dbReference type="ARBA" id="ARBA00004429"/>
    </source>
</evidence>
<sequence>MSSRLANLSIAAKIGATLAVLLVVGLCISFVSLRNLGTIENTNHWTAHTHAVISQVDDAVGAMINQETGLRGYLISADETFLAPYREGVSSFTEAAATARRMTADNPAQQKRLSNLEAQAQRWREVAEREIALMRNSETRDEARRIEASGAGKSAMDALRAIAGELMAAERSLLGERSAAALAAASSSRFATGFGLAVMIAAALGSLILLHLGISRPIRGMNGAMGRLAGGDLAAAVPGLGRKDEIGAMADAVQVFKDGLIRARALEDEAALARAGAEAQRQAAMRDLADGFERAVGGIVQAVSTAANDLPGTAHAMSANAACTADQSTGAAAAAEEAAANVSMVAAAAEELGSSVHEIGRQVQGSASLAAAAAAEAGTTAGLVEALSAGATRIGDVVNLISSIAGQTNLLALNATIEAARAGEAGRGFAVVAAEVKELASQTARATDEISRQIGEIQGATDQAVTAIRSIAGRVGEMNAMTGAIAAAVEEQSSATQEIVRNVGQAAAGTDEVTRTVTRVAGAAGETGEAAGRVLASASGLTVQADHLGAEVRRFLNEVRAA</sequence>
<dbReference type="OrthoDB" id="8482111at2"/>
<dbReference type="PROSITE" id="PS50192">
    <property type="entry name" value="T_SNARE"/>
    <property type="match status" value="1"/>
</dbReference>
<dbReference type="PROSITE" id="PS50885">
    <property type="entry name" value="HAMP"/>
    <property type="match status" value="1"/>
</dbReference>
<dbReference type="EMBL" id="CP029550">
    <property type="protein sequence ID" value="AWN44906.1"/>
    <property type="molecule type" value="Genomic_DNA"/>
</dbReference>
<comment type="subcellular location">
    <subcellularLocation>
        <location evidence="1">Cell inner membrane</location>
        <topology evidence="1">Multi-pass membrane protein</topology>
    </subcellularLocation>
</comment>
<dbReference type="InterPro" id="IPR000727">
    <property type="entry name" value="T_SNARE_dom"/>
</dbReference>
<dbReference type="InterPro" id="IPR004089">
    <property type="entry name" value="MCPsignal_dom"/>
</dbReference>
<organism evidence="10 11">
    <name type="scientific">Methylobacterium durans</name>
    <dbReference type="NCBI Taxonomy" id="2202825"/>
    <lineage>
        <taxon>Bacteria</taxon>
        <taxon>Pseudomonadati</taxon>
        <taxon>Pseudomonadota</taxon>
        <taxon>Alphaproteobacteria</taxon>
        <taxon>Hyphomicrobiales</taxon>
        <taxon>Methylobacteriaceae</taxon>
        <taxon>Methylobacterium</taxon>
    </lineage>
</organism>
<dbReference type="InterPro" id="IPR007891">
    <property type="entry name" value="CHASE3"/>
</dbReference>
<dbReference type="InterPro" id="IPR003660">
    <property type="entry name" value="HAMP_dom"/>
</dbReference>
<dbReference type="AlphaFoldDB" id="A0A2U8WHT9"/>
<dbReference type="RefSeq" id="WP_109897003.1">
    <property type="nucleotide sequence ID" value="NZ_CP029550.1"/>
</dbReference>
<name>A0A2U8WHT9_9HYPH</name>
<comment type="similarity">
    <text evidence="4">Belongs to the methyl-accepting chemotaxis (MCP) protein family.</text>
</comment>
<evidence type="ECO:0000259" key="9">
    <source>
        <dbReference type="PROSITE" id="PS50885"/>
    </source>
</evidence>
<keyword evidence="6" id="KW-0812">Transmembrane</keyword>
<dbReference type="SMART" id="SM00283">
    <property type="entry name" value="MA"/>
    <property type="match status" value="1"/>
</dbReference>
<evidence type="ECO:0000313" key="11">
    <source>
        <dbReference type="Proteomes" id="UP000245926"/>
    </source>
</evidence>
<keyword evidence="2" id="KW-0997">Cell inner membrane</keyword>
<feature type="domain" description="HAMP" evidence="9">
    <location>
        <begin position="212"/>
        <end position="265"/>
    </location>
</feature>
<dbReference type="Pfam" id="PF05227">
    <property type="entry name" value="CHASE3"/>
    <property type="match status" value="1"/>
</dbReference>
<dbReference type="SMART" id="SM00304">
    <property type="entry name" value="HAMP"/>
    <property type="match status" value="1"/>
</dbReference>
<keyword evidence="2" id="KW-1003">Cell membrane</keyword>
<reference evidence="11" key="1">
    <citation type="submission" date="2018-05" db="EMBL/GenBank/DDBJ databases">
        <title>Complete Genome Sequence of Methylobacterium sp. 17SD2-17.</title>
        <authorList>
            <person name="Srinivasan S."/>
        </authorList>
    </citation>
    <scope>NUCLEOTIDE SEQUENCE [LARGE SCALE GENOMIC DNA]</scope>
    <source>
        <strain evidence="11">17SD2-17</strain>
    </source>
</reference>
<feature type="transmembrane region" description="Helical" evidence="6">
    <location>
        <begin position="12"/>
        <end position="33"/>
    </location>
</feature>
<accession>A0A2U8WHT9</accession>
<protein>
    <submittedName>
        <fullName evidence="10">Chemotaxis protein</fullName>
    </submittedName>
</protein>
<evidence type="ECO:0000259" key="7">
    <source>
        <dbReference type="PROSITE" id="PS50111"/>
    </source>
</evidence>
<evidence type="ECO:0000256" key="6">
    <source>
        <dbReference type="SAM" id="Phobius"/>
    </source>
</evidence>
<dbReference type="Pfam" id="PF00672">
    <property type="entry name" value="HAMP"/>
    <property type="match status" value="1"/>
</dbReference>
<dbReference type="Gene3D" id="1.10.287.950">
    <property type="entry name" value="Methyl-accepting chemotaxis protein"/>
    <property type="match status" value="1"/>
</dbReference>
<dbReference type="PROSITE" id="PS50111">
    <property type="entry name" value="CHEMOTAXIS_TRANSDUC_2"/>
    <property type="match status" value="1"/>
</dbReference>
<gene>
    <name evidence="10" type="ORF">DK389_31795</name>
</gene>
<dbReference type="Pfam" id="PF00015">
    <property type="entry name" value="MCPsignal"/>
    <property type="match status" value="1"/>
</dbReference>
<dbReference type="PANTHER" id="PTHR32089:SF112">
    <property type="entry name" value="LYSOZYME-LIKE PROTEIN-RELATED"/>
    <property type="match status" value="1"/>
</dbReference>
<feature type="domain" description="Methyl-accepting transducer" evidence="7">
    <location>
        <begin position="306"/>
        <end position="535"/>
    </location>
</feature>